<gene>
    <name evidence="1" type="ORF">NE237_022199</name>
</gene>
<sequence>MKRKVELELVERINYVITPSDSRGPQVTQRAGVPRSSWVSTIITLFNNFYCRRNFDSDGYGHINQERTDIQDPTTVTKYTAFGLGINRECRVQSAECRTA</sequence>
<dbReference type="AlphaFoldDB" id="A0A9Q0HCR0"/>
<evidence type="ECO:0000313" key="1">
    <source>
        <dbReference type="EMBL" id="KAJ4962260.1"/>
    </source>
</evidence>
<organism evidence="1 2">
    <name type="scientific">Protea cynaroides</name>
    <dbReference type="NCBI Taxonomy" id="273540"/>
    <lineage>
        <taxon>Eukaryota</taxon>
        <taxon>Viridiplantae</taxon>
        <taxon>Streptophyta</taxon>
        <taxon>Embryophyta</taxon>
        <taxon>Tracheophyta</taxon>
        <taxon>Spermatophyta</taxon>
        <taxon>Magnoliopsida</taxon>
        <taxon>Proteales</taxon>
        <taxon>Proteaceae</taxon>
        <taxon>Protea</taxon>
    </lineage>
</organism>
<protein>
    <submittedName>
        <fullName evidence="1">Uncharacterized protein</fullName>
    </submittedName>
</protein>
<dbReference type="Proteomes" id="UP001141806">
    <property type="component" value="Unassembled WGS sequence"/>
</dbReference>
<dbReference type="EMBL" id="JAMYWD010000008">
    <property type="protein sequence ID" value="KAJ4962260.1"/>
    <property type="molecule type" value="Genomic_DNA"/>
</dbReference>
<proteinExistence type="predicted"/>
<name>A0A9Q0HCR0_9MAGN</name>
<comment type="caution">
    <text evidence="1">The sequence shown here is derived from an EMBL/GenBank/DDBJ whole genome shotgun (WGS) entry which is preliminary data.</text>
</comment>
<evidence type="ECO:0000313" key="2">
    <source>
        <dbReference type="Proteomes" id="UP001141806"/>
    </source>
</evidence>
<keyword evidence="2" id="KW-1185">Reference proteome</keyword>
<accession>A0A9Q0HCR0</accession>
<reference evidence="1" key="1">
    <citation type="journal article" date="2023" name="Plant J.">
        <title>The genome of the king protea, Protea cynaroides.</title>
        <authorList>
            <person name="Chang J."/>
            <person name="Duong T.A."/>
            <person name="Schoeman C."/>
            <person name="Ma X."/>
            <person name="Roodt D."/>
            <person name="Barker N."/>
            <person name="Li Z."/>
            <person name="Van de Peer Y."/>
            <person name="Mizrachi E."/>
        </authorList>
    </citation>
    <scope>NUCLEOTIDE SEQUENCE</scope>
    <source>
        <tissue evidence="1">Young leaves</tissue>
    </source>
</reference>